<dbReference type="PANTHER" id="PTHR43341">
    <property type="entry name" value="AMINO ACID PERMEASE"/>
    <property type="match status" value="1"/>
</dbReference>
<gene>
    <name evidence="9" type="ORF">K7432_006055</name>
</gene>
<accession>A0ABR2WVP4</accession>
<dbReference type="Proteomes" id="UP001479436">
    <property type="component" value="Unassembled WGS sequence"/>
</dbReference>
<feature type="domain" description="Amino acid permease/ SLC12A" evidence="8">
    <location>
        <begin position="41"/>
        <end position="426"/>
    </location>
</feature>
<feature type="transmembrane region" description="Helical" evidence="7">
    <location>
        <begin position="42"/>
        <end position="60"/>
    </location>
</feature>
<dbReference type="Pfam" id="PF00324">
    <property type="entry name" value="AA_permease"/>
    <property type="match status" value="1"/>
</dbReference>
<proteinExistence type="predicted"/>
<keyword evidence="2" id="KW-0813">Transport</keyword>
<feature type="transmembrane region" description="Helical" evidence="7">
    <location>
        <begin position="72"/>
        <end position="98"/>
    </location>
</feature>
<evidence type="ECO:0000259" key="8">
    <source>
        <dbReference type="Pfam" id="PF00324"/>
    </source>
</evidence>
<dbReference type="InterPro" id="IPR004840">
    <property type="entry name" value="Amino_acid_permease_CS"/>
</dbReference>
<sequence length="439" mass="47861">MAHRNHIVSPDTKHETEFIDEKTQDLNLEDGDLKRHLKSRHLSMIAIGGTIGTGLFLASGTSIHTAGPGGALVAYALVGVMVFFLMTSLGEMAAYMPISGSFNTYASRFVDPALGFALGWNYWFSWAITVAVELAAASVIMKFWLPSFPSWVWSLLLLIIMIGFNALSVKGYGESEYWFALIKVLTVVVFIIVGIVFICTRKGEETQMYGPSNFTFQEAPFVDGALGVVQVFLIAGFSFQGTEIVGVTAGESANPEKDIPRAVKQVFWRILLFYICAILIIGMIIRYDDPSLLDSDVSSIATSPFTTVFKLMGFAPATHLMNAIVMLTLLSAGNSGVYAATRTLWVLANEGKAPALLKRVSRNGIPLWALGFTALISCLSFTTSIFSANAVYQWLLNASGITGFIAWFGIAISHYRFRKAFLAQGNSDMPASQLNQLIG</sequence>
<reference evidence="9 10" key="1">
    <citation type="submission" date="2023-04" db="EMBL/GenBank/DDBJ databases">
        <title>Genome of Basidiobolus ranarum AG-B5.</title>
        <authorList>
            <person name="Stajich J.E."/>
            <person name="Carter-House D."/>
            <person name="Gryganskyi A."/>
        </authorList>
    </citation>
    <scope>NUCLEOTIDE SEQUENCE [LARGE SCALE GENOMIC DNA]</scope>
    <source>
        <strain evidence="9 10">AG-B5</strain>
    </source>
</reference>
<dbReference type="PROSITE" id="PS00218">
    <property type="entry name" value="AMINO_ACID_PERMEASE_1"/>
    <property type="match status" value="1"/>
</dbReference>
<dbReference type="EMBL" id="JASJQH010000256">
    <property type="protein sequence ID" value="KAK9765535.1"/>
    <property type="molecule type" value="Genomic_DNA"/>
</dbReference>
<keyword evidence="5 7" id="KW-1133">Transmembrane helix</keyword>
<keyword evidence="3 7" id="KW-0812">Transmembrane</keyword>
<evidence type="ECO:0000256" key="4">
    <source>
        <dbReference type="ARBA" id="ARBA00022970"/>
    </source>
</evidence>
<evidence type="ECO:0000256" key="7">
    <source>
        <dbReference type="SAM" id="Phobius"/>
    </source>
</evidence>
<evidence type="ECO:0000313" key="10">
    <source>
        <dbReference type="Proteomes" id="UP001479436"/>
    </source>
</evidence>
<feature type="transmembrane region" description="Helical" evidence="7">
    <location>
        <begin position="266"/>
        <end position="287"/>
    </location>
</feature>
<comment type="subcellular location">
    <subcellularLocation>
        <location evidence="1">Membrane</location>
        <topology evidence="1">Multi-pass membrane protein</topology>
    </subcellularLocation>
</comment>
<dbReference type="InterPro" id="IPR050524">
    <property type="entry name" value="APC_YAT"/>
</dbReference>
<dbReference type="PIRSF" id="PIRSF006060">
    <property type="entry name" value="AA_transporter"/>
    <property type="match status" value="1"/>
</dbReference>
<evidence type="ECO:0000256" key="1">
    <source>
        <dbReference type="ARBA" id="ARBA00004141"/>
    </source>
</evidence>
<comment type="caution">
    <text evidence="9">The sequence shown here is derived from an EMBL/GenBank/DDBJ whole genome shotgun (WGS) entry which is preliminary data.</text>
</comment>
<feature type="transmembrane region" description="Helical" evidence="7">
    <location>
        <begin position="152"/>
        <end position="172"/>
    </location>
</feature>
<evidence type="ECO:0000256" key="2">
    <source>
        <dbReference type="ARBA" id="ARBA00022448"/>
    </source>
</evidence>
<keyword evidence="4" id="KW-0029">Amino-acid transport</keyword>
<feature type="transmembrane region" description="Helical" evidence="7">
    <location>
        <begin position="178"/>
        <end position="199"/>
    </location>
</feature>
<feature type="transmembrane region" description="Helical" evidence="7">
    <location>
        <begin position="123"/>
        <end position="145"/>
    </location>
</feature>
<name>A0ABR2WVP4_9FUNG</name>
<feature type="transmembrane region" description="Helical" evidence="7">
    <location>
        <begin position="394"/>
        <end position="412"/>
    </location>
</feature>
<protein>
    <recommendedName>
        <fullName evidence="8">Amino acid permease/ SLC12A domain-containing protein</fullName>
    </recommendedName>
</protein>
<dbReference type="PANTHER" id="PTHR43341:SF1">
    <property type="entry name" value="GENERAL AMINO-ACID PERMEASE GAP1"/>
    <property type="match status" value="1"/>
</dbReference>
<feature type="transmembrane region" description="Helical" evidence="7">
    <location>
        <begin position="367"/>
        <end position="388"/>
    </location>
</feature>
<feature type="transmembrane region" description="Helical" evidence="7">
    <location>
        <begin position="307"/>
        <end position="332"/>
    </location>
</feature>
<keyword evidence="6 7" id="KW-0472">Membrane</keyword>
<evidence type="ECO:0000256" key="6">
    <source>
        <dbReference type="ARBA" id="ARBA00023136"/>
    </source>
</evidence>
<organism evidence="9 10">
    <name type="scientific">Basidiobolus ranarum</name>
    <dbReference type="NCBI Taxonomy" id="34480"/>
    <lineage>
        <taxon>Eukaryota</taxon>
        <taxon>Fungi</taxon>
        <taxon>Fungi incertae sedis</taxon>
        <taxon>Zoopagomycota</taxon>
        <taxon>Entomophthoromycotina</taxon>
        <taxon>Basidiobolomycetes</taxon>
        <taxon>Basidiobolales</taxon>
        <taxon>Basidiobolaceae</taxon>
        <taxon>Basidiobolus</taxon>
    </lineage>
</organism>
<evidence type="ECO:0000256" key="5">
    <source>
        <dbReference type="ARBA" id="ARBA00022989"/>
    </source>
</evidence>
<dbReference type="Gene3D" id="1.20.1740.10">
    <property type="entry name" value="Amino acid/polyamine transporter I"/>
    <property type="match status" value="1"/>
</dbReference>
<evidence type="ECO:0000256" key="3">
    <source>
        <dbReference type="ARBA" id="ARBA00022692"/>
    </source>
</evidence>
<evidence type="ECO:0000313" key="9">
    <source>
        <dbReference type="EMBL" id="KAK9765535.1"/>
    </source>
</evidence>
<keyword evidence="10" id="KW-1185">Reference proteome</keyword>
<dbReference type="InterPro" id="IPR004841">
    <property type="entry name" value="AA-permease/SLC12A_dom"/>
</dbReference>